<dbReference type="EMBL" id="JAPZBS010000005">
    <property type="protein sequence ID" value="KAJ5369963.1"/>
    <property type="molecule type" value="Genomic_DNA"/>
</dbReference>
<reference evidence="2" key="2">
    <citation type="journal article" date="2023" name="IMA Fungus">
        <title>Comparative genomic study of the Penicillium genus elucidates a diverse pangenome and 15 lateral gene transfer events.</title>
        <authorList>
            <person name="Petersen C."/>
            <person name="Sorensen T."/>
            <person name="Nielsen M.R."/>
            <person name="Sondergaard T.E."/>
            <person name="Sorensen J.L."/>
            <person name="Fitzpatrick D.A."/>
            <person name="Frisvad J.C."/>
            <person name="Nielsen K.L."/>
        </authorList>
    </citation>
    <scope>NUCLEOTIDE SEQUENCE</scope>
    <source>
        <strain evidence="2">IBT 29864</strain>
    </source>
</reference>
<keyword evidence="3" id="KW-1185">Reference proteome</keyword>
<dbReference type="OrthoDB" id="4323916at2759"/>
<name>A0A9W9S0V9_9EURO</name>
<reference evidence="2" key="1">
    <citation type="submission" date="2022-11" db="EMBL/GenBank/DDBJ databases">
        <authorList>
            <person name="Petersen C."/>
        </authorList>
    </citation>
    <scope>NUCLEOTIDE SEQUENCE</scope>
    <source>
        <strain evidence="2">IBT 29864</strain>
    </source>
</reference>
<dbReference type="AlphaFoldDB" id="A0A9W9S0V9"/>
<evidence type="ECO:0000256" key="1">
    <source>
        <dbReference type="SAM" id="MobiDB-lite"/>
    </source>
</evidence>
<evidence type="ECO:0000313" key="3">
    <source>
        <dbReference type="Proteomes" id="UP001147782"/>
    </source>
</evidence>
<dbReference type="RefSeq" id="XP_056554397.1">
    <property type="nucleotide sequence ID" value="XM_056698984.1"/>
</dbReference>
<proteinExistence type="predicted"/>
<dbReference type="Proteomes" id="UP001147782">
    <property type="component" value="Unassembled WGS sequence"/>
</dbReference>
<protein>
    <submittedName>
        <fullName evidence="2">Uncharacterized protein</fullName>
    </submittedName>
</protein>
<dbReference type="GeneID" id="81438163"/>
<comment type="caution">
    <text evidence="2">The sequence shown here is derived from an EMBL/GenBank/DDBJ whole genome shotgun (WGS) entry which is preliminary data.</text>
</comment>
<organism evidence="2 3">
    <name type="scientific">Penicillium cataractarum</name>
    <dbReference type="NCBI Taxonomy" id="2100454"/>
    <lineage>
        <taxon>Eukaryota</taxon>
        <taxon>Fungi</taxon>
        <taxon>Dikarya</taxon>
        <taxon>Ascomycota</taxon>
        <taxon>Pezizomycotina</taxon>
        <taxon>Eurotiomycetes</taxon>
        <taxon>Eurotiomycetidae</taxon>
        <taxon>Eurotiales</taxon>
        <taxon>Aspergillaceae</taxon>
        <taxon>Penicillium</taxon>
    </lineage>
</organism>
<feature type="region of interest" description="Disordered" evidence="1">
    <location>
        <begin position="39"/>
        <end position="67"/>
    </location>
</feature>
<gene>
    <name evidence="2" type="ORF">N7496_006055</name>
</gene>
<sequence length="213" mass="24498">MPPLNMTLIDSILQTYLFITVSKSKNQQLRVIQIEMESTTQKPEPEMSEAQHGLPHAPPDNDDLFSLHSDKSADQWMAPDLSQLHDHTQALHEPLQPLVEEFEGSDQGYSQQSQQVTDISRPYSTFCESYAAKVVHIQHLEKENEIIRTSNTQLCQQLHIMERRQANQEALLVCYAKIFHRVREEILRVLNEGESISLDPTLATIENPTNERR</sequence>
<accession>A0A9W9S0V9</accession>
<evidence type="ECO:0000313" key="2">
    <source>
        <dbReference type="EMBL" id="KAJ5369963.1"/>
    </source>
</evidence>